<dbReference type="Proteomes" id="UP001524944">
    <property type="component" value="Unassembled WGS sequence"/>
</dbReference>
<dbReference type="Pfam" id="PF00158">
    <property type="entry name" value="Sigma54_activat"/>
    <property type="match status" value="1"/>
</dbReference>
<dbReference type="Gene3D" id="3.40.50.300">
    <property type="entry name" value="P-loop containing nucleotide triphosphate hydrolases"/>
    <property type="match status" value="1"/>
</dbReference>
<feature type="domain" description="PAS" evidence="9">
    <location>
        <begin position="2"/>
        <end position="54"/>
    </location>
</feature>
<dbReference type="InterPro" id="IPR030828">
    <property type="entry name" value="HTH_TyrR"/>
</dbReference>
<dbReference type="InterPro" id="IPR013767">
    <property type="entry name" value="PAS_fold"/>
</dbReference>
<evidence type="ECO:0000256" key="6">
    <source>
        <dbReference type="ARBA" id="ARBA00023163"/>
    </source>
</evidence>
<dbReference type="PROSITE" id="PS00675">
    <property type="entry name" value="SIGMA54_INTERACT_1"/>
    <property type="match status" value="1"/>
</dbReference>
<dbReference type="InterPro" id="IPR009057">
    <property type="entry name" value="Homeodomain-like_sf"/>
</dbReference>
<reference evidence="10 11" key="1">
    <citation type="submission" date="2022-08" db="EMBL/GenBank/DDBJ databases">
        <title>Proteogenomics of the novel Dehalobacterium formicoaceticum strain EZ94 highlights a key role of methyltransferases during anaerobic dichloromethane degradation.</title>
        <authorList>
            <person name="Wasmund K."/>
        </authorList>
    </citation>
    <scope>NUCLEOTIDE SEQUENCE [LARGE SCALE GENOMIC DNA]</scope>
    <source>
        <strain evidence="10 11">EZ94</strain>
    </source>
</reference>
<keyword evidence="4" id="KW-0805">Transcription regulation</keyword>
<keyword evidence="2" id="KW-0058">Aromatic hydrocarbons catabolism</keyword>
<evidence type="ECO:0000259" key="9">
    <source>
        <dbReference type="PROSITE" id="PS50112"/>
    </source>
</evidence>
<dbReference type="PANTHER" id="PTHR32071:SF57">
    <property type="entry name" value="C4-DICARBOXYLATE TRANSPORT TRANSCRIPTIONAL REGULATORY PROTEIN DCTD"/>
    <property type="match status" value="1"/>
</dbReference>
<evidence type="ECO:0000313" key="11">
    <source>
        <dbReference type="Proteomes" id="UP001524944"/>
    </source>
</evidence>
<evidence type="ECO:0000259" key="8">
    <source>
        <dbReference type="PROSITE" id="PS50045"/>
    </source>
</evidence>
<dbReference type="SMART" id="SM00091">
    <property type="entry name" value="PAS"/>
    <property type="match status" value="1"/>
</dbReference>
<evidence type="ECO:0000256" key="7">
    <source>
        <dbReference type="ARBA" id="ARBA00029500"/>
    </source>
</evidence>
<proteinExistence type="predicted"/>
<dbReference type="SUPFAM" id="SSF55785">
    <property type="entry name" value="PYP-like sensor domain (PAS domain)"/>
    <property type="match status" value="1"/>
</dbReference>
<keyword evidence="11" id="KW-1185">Reference proteome</keyword>
<dbReference type="CDD" id="cd00130">
    <property type="entry name" value="PAS"/>
    <property type="match status" value="1"/>
</dbReference>
<dbReference type="PROSITE" id="PS00676">
    <property type="entry name" value="SIGMA54_INTERACT_2"/>
    <property type="match status" value="1"/>
</dbReference>
<evidence type="ECO:0000256" key="1">
    <source>
        <dbReference type="ARBA" id="ARBA00022741"/>
    </source>
</evidence>
<dbReference type="SUPFAM" id="SSF46689">
    <property type="entry name" value="Homeodomain-like"/>
    <property type="match status" value="1"/>
</dbReference>
<dbReference type="Gene3D" id="3.30.450.20">
    <property type="entry name" value="PAS domain"/>
    <property type="match status" value="1"/>
</dbReference>
<dbReference type="InterPro" id="IPR025662">
    <property type="entry name" value="Sigma_54_int_dom_ATP-bd_1"/>
</dbReference>
<dbReference type="InterPro" id="IPR002078">
    <property type="entry name" value="Sigma_54_int"/>
</dbReference>
<organism evidence="10 11">
    <name type="scientific">Dehalobacterium formicoaceticum</name>
    <dbReference type="NCBI Taxonomy" id="51515"/>
    <lineage>
        <taxon>Bacteria</taxon>
        <taxon>Bacillati</taxon>
        <taxon>Bacillota</taxon>
        <taxon>Clostridia</taxon>
        <taxon>Eubacteriales</taxon>
        <taxon>Peptococcaceae</taxon>
        <taxon>Dehalobacterium</taxon>
    </lineage>
</organism>
<dbReference type="Pfam" id="PF18024">
    <property type="entry name" value="HTH_50"/>
    <property type="match status" value="1"/>
</dbReference>
<dbReference type="SMART" id="SM00382">
    <property type="entry name" value="AAA"/>
    <property type="match status" value="1"/>
</dbReference>
<dbReference type="InterPro" id="IPR025943">
    <property type="entry name" value="Sigma_54_int_dom_ATP-bd_2"/>
</dbReference>
<evidence type="ECO:0000256" key="5">
    <source>
        <dbReference type="ARBA" id="ARBA00023125"/>
    </source>
</evidence>
<evidence type="ECO:0000256" key="2">
    <source>
        <dbReference type="ARBA" id="ARBA00022797"/>
    </source>
</evidence>
<keyword evidence="5" id="KW-0238">DNA-binding</keyword>
<dbReference type="EMBL" id="JANPWE010000001">
    <property type="protein sequence ID" value="MCR6544430.1"/>
    <property type="molecule type" value="Genomic_DNA"/>
</dbReference>
<dbReference type="RefSeq" id="WP_257912225.1">
    <property type="nucleotide sequence ID" value="NZ_JANPWE010000001.1"/>
</dbReference>
<gene>
    <name evidence="10" type="ORF">NVS47_02695</name>
</gene>
<sequence>MDNDLLIGAMDSSSDGILISDAHGMVVYINKAYEEITGLESKEMIGKNLKDLLEKGVINKALSLEVIKDKKRVSTIHKYVSGKTALSTASPINNTNDELIGVVNNTRNISELIHLKNDLTNTKKLTLKYSEEIKRLRQHLVKDKDFVYRSRAMEETIELASKVSGYDSTVLIQGESGTGKEILSKFIHSESPRKEEPFIKVNCAAIPKDLFESELFGYSEGAFTGAKKEGKPGMFELANNGTILLDEVGELPLPIQSKLLRVIQEREVYRVGGKISVHLDVRIIAATNRDLKQEVKDGNFREDLYFRLNVIPITIPPLRERREDIPELIIHFLEKLNRKYKRTVTISQKAIEALASHSWPGNVRELENIIEYLFIMANKEEVQIEDLPTRILSKQIINNYERTEDENDEVPKLTYLLELYEKYIIKEAMESFPSLRKAAQALGISPSTLCRRLKKFEIEIENNQEIKNNRE</sequence>
<dbReference type="InterPro" id="IPR035965">
    <property type="entry name" value="PAS-like_dom_sf"/>
</dbReference>
<dbReference type="PROSITE" id="PS00688">
    <property type="entry name" value="SIGMA54_INTERACT_3"/>
    <property type="match status" value="1"/>
</dbReference>
<feature type="domain" description="Sigma-54 factor interaction" evidence="8">
    <location>
        <begin position="146"/>
        <end position="375"/>
    </location>
</feature>
<dbReference type="InterPro" id="IPR027417">
    <property type="entry name" value="P-loop_NTPase"/>
</dbReference>
<dbReference type="Pfam" id="PF25601">
    <property type="entry name" value="AAA_lid_14"/>
    <property type="match status" value="1"/>
</dbReference>
<dbReference type="InterPro" id="IPR003593">
    <property type="entry name" value="AAA+_ATPase"/>
</dbReference>
<dbReference type="NCBIfam" id="TIGR00229">
    <property type="entry name" value="sensory_box"/>
    <property type="match status" value="1"/>
</dbReference>
<keyword evidence="6" id="KW-0804">Transcription</keyword>
<accession>A0ABT1Y0P1</accession>
<dbReference type="CDD" id="cd00009">
    <property type="entry name" value="AAA"/>
    <property type="match status" value="1"/>
</dbReference>
<keyword evidence="1" id="KW-0547">Nucleotide-binding</keyword>
<dbReference type="Gene3D" id="1.10.8.60">
    <property type="match status" value="1"/>
</dbReference>
<evidence type="ECO:0000313" key="10">
    <source>
        <dbReference type="EMBL" id="MCR6544430.1"/>
    </source>
</evidence>
<comment type="caution">
    <text evidence="10">The sequence shown here is derived from an EMBL/GenBank/DDBJ whole genome shotgun (WGS) entry which is preliminary data.</text>
</comment>
<dbReference type="InterPro" id="IPR025944">
    <property type="entry name" value="Sigma_54_int_dom_CS"/>
</dbReference>
<dbReference type="PROSITE" id="PS50112">
    <property type="entry name" value="PAS"/>
    <property type="match status" value="1"/>
</dbReference>
<dbReference type="PROSITE" id="PS50045">
    <property type="entry name" value="SIGMA54_INTERACT_4"/>
    <property type="match status" value="1"/>
</dbReference>
<dbReference type="InterPro" id="IPR058031">
    <property type="entry name" value="AAA_lid_NorR"/>
</dbReference>
<dbReference type="Gene3D" id="1.10.10.60">
    <property type="entry name" value="Homeodomain-like"/>
    <property type="match status" value="1"/>
</dbReference>
<keyword evidence="3" id="KW-0067">ATP-binding</keyword>
<protein>
    <recommendedName>
        <fullName evidence="7">HTH-type transcriptional regulatory protein TyrR</fullName>
    </recommendedName>
</protein>
<dbReference type="PANTHER" id="PTHR32071">
    <property type="entry name" value="TRANSCRIPTIONAL REGULATORY PROTEIN"/>
    <property type="match status" value="1"/>
</dbReference>
<dbReference type="SUPFAM" id="SSF52540">
    <property type="entry name" value="P-loop containing nucleoside triphosphate hydrolases"/>
    <property type="match status" value="1"/>
</dbReference>
<evidence type="ECO:0000256" key="4">
    <source>
        <dbReference type="ARBA" id="ARBA00023015"/>
    </source>
</evidence>
<dbReference type="InterPro" id="IPR000014">
    <property type="entry name" value="PAS"/>
</dbReference>
<dbReference type="Pfam" id="PF00989">
    <property type="entry name" value="PAS"/>
    <property type="match status" value="1"/>
</dbReference>
<name>A0ABT1Y0P1_9FIRM</name>
<evidence type="ECO:0000256" key="3">
    <source>
        <dbReference type="ARBA" id="ARBA00022840"/>
    </source>
</evidence>